<dbReference type="Pfam" id="PF00656">
    <property type="entry name" value="Peptidase_C14"/>
    <property type="match status" value="1"/>
</dbReference>
<dbReference type="EMBL" id="CP039694">
    <property type="protein sequence ID" value="QCJ00913.1"/>
    <property type="molecule type" value="Genomic_DNA"/>
</dbReference>
<reference evidence="2 4" key="1">
    <citation type="submission" date="2019-04" db="EMBL/GenBank/DDBJ databases">
        <title>Complete genome sequence of Agrobacterium larrymoorei CFBP5473.</title>
        <authorList>
            <person name="Haryono M."/>
            <person name="Chou L."/>
            <person name="Lin Y.-C."/>
            <person name="Lai E.-M."/>
            <person name="Kuo C.-H."/>
        </authorList>
    </citation>
    <scope>NUCLEOTIDE SEQUENCE [LARGE SCALE GENOMIC DNA]</scope>
    <source>
        <strain evidence="2 4">CFBP5473</strain>
        <plasmid evidence="4">pticfbp5473</plasmid>
        <plasmid evidence="2">pTiCFBP5473</plasmid>
    </source>
</reference>
<dbReference type="Proteomes" id="UP000298545">
    <property type="component" value="Plasmid pTiCFBP5473"/>
</dbReference>
<keyword evidence="2" id="KW-0614">Plasmid</keyword>
<evidence type="ECO:0000313" key="5">
    <source>
        <dbReference type="Proteomes" id="UP000826513"/>
    </source>
</evidence>
<evidence type="ECO:0000313" key="4">
    <source>
        <dbReference type="Proteomes" id="UP000298545"/>
    </source>
</evidence>
<proteinExistence type="predicted"/>
<dbReference type="AlphaFoldDB" id="A0A4D7E403"/>
<accession>A0A4D7E403</accession>
<organism evidence="2 4">
    <name type="scientific">Agrobacterium larrymoorei</name>
    <dbReference type="NCBI Taxonomy" id="160699"/>
    <lineage>
        <taxon>Bacteria</taxon>
        <taxon>Pseudomonadati</taxon>
        <taxon>Pseudomonadota</taxon>
        <taxon>Alphaproteobacteria</taxon>
        <taxon>Hyphomicrobiales</taxon>
        <taxon>Rhizobiaceae</taxon>
        <taxon>Rhizobium/Agrobacterium group</taxon>
        <taxon>Agrobacterium</taxon>
    </lineage>
</organism>
<geneLocation type="plasmid" evidence="4">
    <name>pticfbp5473</name>
</geneLocation>
<dbReference type="GO" id="GO:0004197">
    <property type="term" value="F:cysteine-type endopeptidase activity"/>
    <property type="evidence" value="ECO:0007669"/>
    <property type="project" value="InterPro"/>
</dbReference>
<dbReference type="Proteomes" id="UP000826513">
    <property type="component" value="Plasmid pTiAF3.44"/>
</dbReference>
<dbReference type="EMBL" id="CP072169">
    <property type="protein sequence ID" value="QYA10390.1"/>
    <property type="molecule type" value="Genomic_DNA"/>
</dbReference>
<protein>
    <submittedName>
        <fullName evidence="2">Caspase family protein</fullName>
    </submittedName>
</protein>
<gene>
    <name evidence="2" type="ORF">CFBP5473_23240</name>
    <name evidence="3" type="ORF">J5285_21905</name>
</gene>
<feature type="domain" description="Peptidase C14 caspase" evidence="1">
    <location>
        <begin position="2"/>
        <end position="128"/>
    </location>
</feature>
<dbReference type="KEGG" id="alf:CFBP5473_23240"/>
<dbReference type="OrthoDB" id="8444873at2"/>
<name>A0A4D7E403_9HYPH</name>
<geneLocation type="plasmid" evidence="3 5">
    <name>pTiAF3.44</name>
</geneLocation>
<dbReference type="GO" id="GO:0006508">
    <property type="term" value="P:proteolysis"/>
    <property type="evidence" value="ECO:0007669"/>
    <property type="project" value="InterPro"/>
</dbReference>
<dbReference type="Gene3D" id="3.40.50.1460">
    <property type="match status" value="1"/>
</dbReference>
<dbReference type="InterPro" id="IPR029030">
    <property type="entry name" value="Caspase-like_dom_sf"/>
</dbReference>
<evidence type="ECO:0000259" key="1">
    <source>
        <dbReference type="Pfam" id="PF00656"/>
    </source>
</evidence>
<dbReference type="SUPFAM" id="SSF52129">
    <property type="entry name" value="Caspase-like"/>
    <property type="match status" value="1"/>
</dbReference>
<geneLocation type="plasmid" evidence="2">
    <name>pTiCFBP5473</name>
</geneLocation>
<evidence type="ECO:0000313" key="3">
    <source>
        <dbReference type="EMBL" id="QYA10390.1"/>
    </source>
</evidence>
<sequence>MKLCLTIGVSRSTPLTPLPGAITVAHEFANWAQQSGFTTELITDEANKPVTISRVRKTLLAMLPQNDEVELLILHFAGHGFRTGAEQNVWLPSDWYQEMRGISVERLRRQLYRHGIKSLSIFSDACRSLPPDIETADIAEDPVLPRGPYDAVPPVLDRFSAVMDGEKAFMLKGDQRSPARCIFSTVILEGLCGHRDEAFDKYLPDCVIPESLGLFSQARMREIGERYRLKCSPDVLTGIPREHAVYFQRGKSPNGNIPPPQWPAPPEDPAQDKLIAEWKTKLPEDFDPSATSENWESAKKQRYVRNRFSVGRAFLDDGTNLVVLGQTPKRIWATATARRNGGSGRPSEYRVNVEDAAVQVLVEFRDGVVASAVVYRELITVLSRDKRGLIGWTCVNRWIEVQPQIEDSIDVIANLQLGKLAADQVDQLAAGLREMKHVNPVVGAISSYLYDYGGDIDSIRRMAYFYCHYDQAIPFDIAFMGLLPIQRTRSGYRADVPAVVARRHSAHNDGLPNWVTRATPARSGDIAGFWPWLRQGWQFVDDPEAEEEAAADSLRDVIPFLLPSQFSSFQKEGAEILIRKFHMEGNI</sequence>
<evidence type="ECO:0000313" key="2">
    <source>
        <dbReference type="EMBL" id="QCJ00913.1"/>
    </source>
</evidence>
<dbReference type="InterPro" id="IPR011600">
    <property type="entry name" value="Pept_C14_caspase"/>
</dbReference>
<keyword evidence="5" id="KW-1185">Reference proteome</keyword>
<reference evidence="3 5" key="2">
    <citation type="submission" date="2021-03" db="EMBL/GenBank/DDBJ databases">
        <title>Rapid diversification of plasmids in a genus of pathogenic and nitrogen fixing bacteria.</title>
        <authorList>
            <person name="Weisberg A.J."/>
            <person name="Miller M."/>
            <person name="Ream W."/>
            <person name="Grunwald N.J."/>
            <person name="Chang J.H."/>
        </authorList>
    </citation>
    <scope>NUCLEOTIDE SEQUENCE [LARGE SCALE GENOMIC DNA]</scope>
    <source>
        <strain evidence="3 5">AF3.44</strain>
        <plasmid evidence="3 5">pTiAF3.44</plasmid>
    </source>
</reference>